<comment type="caution">
    <text evidence="2">The sequence shown here is derived from an EMBL/GenBank/DDBJ whole genome shotgun (WGS) entry which is preliminary data.</text>
</comment>
<keyword evidence="1" id="KW-1133">Transmembrane helix</keyword>
<sequence length="139" mass="14303">MRWISPVVAGATIVGAGFLGFAPTSVGLSNGVGDLQCRPLLSSVSGASLVGDRADDQSDVTERWLESVGYIDEGENPSVELAARADATAQGLCGEARQSRMTWIGLVAVFGTGLTLLAARRRAALPEGDGARDSAGAQR</sequence>
<evidence type="ECO:0000256" key="1">
    <source>
        <dbReference type="SAM" id="Phobius"/>
    </source>
</evidence>
<dbReference type="Proteomes" id="UP001261125">
    <property type="component" value="Unassembled WGS sequence"/>
</dbReference>
<organism evidence="2 3">
    <name type="scientific">Microbacterium phycohabitans</name>
    <dbReference type="NCBI Taxonomy" id="3075993"/>
    <lineage>
        <taxon>Bacteria</taxon>
        <taxon>Bacillati</taxon>
        <taxon>Actinomycetota</taxon>
        <taxon>Actinomycetes</taxon>
        <taxon>Micrococcales</taxon>
        <taxon>Microbacteriaceae</taxon>
        <taxon>Microbacterium</taxon>
    </lineage>
</organism>
<keyword evidence="1" id="KW-0472">Membrane</keyword>
<dbReference type="EMBL" id="JAWDIT010000002">
    <property type="protein sequence ID" value="MDU0345000.1"/>
    <property type="molecule type" value="Genomic_DNA"/>
</dbReference>
<feature type="transmembrane region" description="Helical" evidence="1">
    <location>
        <begin position="101"/>
        <end position="119"/>
    </location>
</feature>
<evidence type="ECO:0000313" key="2">
    <source>
        <dbReference type="EMBL" id="MDU0345000.1"/>
    </source>
</evidence>
<name>A0ABU3SKU1_9MICO</name>
<evidence type="ECO:0000313" key="3">
    <source>
        <dbReference type="Proteomes" id="UP001261125"/>
    </source>
</evidence>
<accession>A0ABU3SKU1</accession>
<protein>
    <submittedName>
        <fullName evidence="2">Uncharacterized protein</fullName>
    </submittedName>
</protein>
<keyword evidence="1" id="KW-0812">Transmembrane</keyword>
<keyword evidence="3" id="KW-1185">Reference proteome</keyword>
<gene>
    <name evidence="2" type="ORF">RWH44_04735</name>
</gene>
<reference evidence="2 3" key="1">
    <citation type="submission" date="2023-09" db="EMBL/GenBank/DDBJ databases">
        <title>Microbacterium fusihabitans sp. nov., Microbacterium phycihabitans sp. nov., and Microbacterium cervinum sp. nov., isolated from dried seaweeds of beach.</title>
        <authorList>
            <person name="Lee S.D."/>
        </authorList>
    </citation>
    <scope>NUCLEOTIDE SEQUENCE [LARGE SCALE GENOMIC DNA]</scope>
    <source>
        <strain evidence="2 3">KSW2-29</strain>
    </source>
</reference>
<proteinExistence type="predicted"/>
<dbReference type="RefSeq" id="WP_264632209.1">
    <property type="nucleotide sequence ID" value="NZ_JAWDIT010000002.1"/>
</dbReference>